<feature type="site" description="Could be important to modulate the pK values of the two catalytic cysteine residues" evidence="8">
    <location>
        <position position="210"/>
    </location>
</feature>
<evidence type="ECO:0000256" key="6">
    <source>
        <dbReference type="ARBA" id="ARBA00023235"/>
    </source>
</evidence>
<organism evidence="10 11">
    <name type="scientific">Fundidesulfovibrio magnetotacticus</name>
    <dbReference type="NCBI Taxonomy" id="2730080"/>
    <lineage>
        <taxon>Bacteria</taxon>
        <taxon>Pseudomonadati</taxon>
        <taxon>Thermodesulfobacteriota</taxon>
        <taxon>Desulfovibrionia</taxon>
        <taxon>Desulfovibrionales</taxon>
        <taxon>Desulfovibrionaceae</taxon>
        <taxon>Fundidesulfovibrio</taxon>
    </lineage>
</organism>
<accession>A0A6V8LLD9</accession>
<feature type="active site" description="Proton acceptor" evidence="8">
    <location>
        <position position="220"/>
    </location>
</feature>
<comment type="caution">
    <text evidence="8">Lacks conserved residue(s) required for the propagation of feature annotation.</text>
</comment>
<proteinExistence type="inferred from homology"/>
<dbReference type="HAMAP" id="MF_00197">
    <property type="entry name" value="DAP_epimerase"/>
    <property type="match status" value="1"/>
</dbReference>
<dbReference type="Proteomes" id="UP000494245">
    <property type="component" value="Unassembled WGS sequence"/>
</dbReference>
<dbReference type="AlphaFoldDB" id="A0A6V8LLD9"/>
<dbReference type="Pfam" id="PF01678">
    <property type="entry name" value="DAP_epimerase"/>
    <property type="match status" value="2"/>
</dbReference>
<evidence type="ECO:0000313" key="11">
    <source>
        <dbReference type="Proteomes" id="UP000494245"/>
    </source>
</evidence>
<dbReference type="PANTHER" id="PTHR31689">
    <property type="entry name" value="DIAMINOPIMELATE EPIMERASE, CHLOROPLASTIC"/>
    <property type="match status" value="1"/>
</dbReference>
<keyword evidence="11" id="KW-1185">Reference proteome</keyword>
<reference evidence="10 11" key="1">
    <citation type="submission" date="2020-04" db="EMBL/GenBank/DDBJ databases">
        <authorList>
            <consortium name="Desulfovibrio sp. FSS-1 genome sequencing consortium"/>
            <person name="Shimoshige H."/>
            <person name="Kobayashi H."/>
            <person name="Maekawa T."/>
        </authorList>
    </citation>
    <scope>NUCLEOTIDE SEQUENCE [LARGE SCALE GENOMIC DNA]</scope>
    <source>
        <strain evidence="10 11">SIID29052-01</strain>
    </source>
</reference>
<gene>
    <name evidence="8 10" type="primary">dapF</name>
    <name evidence="10" type="ORF">NNJEOMEG_01326</name>
</gene>
<comment type="subcellular location">
    <subcellularLocation>
        <location evidence="8">Cytoplasm</location>
    </subcellularLocation>
</comment>
<keyword evidence="8" id="KW-0963">Cytoplasm</keyword>
<feature type="active site" evidence="9">
    <location>
        <position position="86"/>
    </location>
</feature>
<evidence type="ECO:0000256" key="3">
    <source>
        <dbReference type="ARBA" id="ARBA00013080"/>
    </source>
</evidence>
<keyword evidence="4 8" id="KW-0028">Amino-acid biosynthesis</keyword>
<dbReference type="SUPFAM" id="SSF54506">
    <property type="entry name" value="Diaminopimelate epimerase-like"/>
    <property type="match status" value="2"/>
</dbReference>
<sequence>MVCESRLDKGVAFHKMQGCGNDFVVIDNRALNVPREAMAEWARKVCRKCFGVGADGLIFLNAAPAGSGLDVVWDFYNADGSRAEMCGNGARCAAKLACLLGMAPERMTLGTDAGPVEAHVLDDGQVRVRLTEPKDLRTGLPLDVDGERLEVHFVNTGVPHAVVFSADVSLLDVKRLGRAIRTHEAFAPKGTNANFVTVKDQGRLMLRTYERGVEDETYACGTGACASAAIANALGLSGTDVDVTTTGGEVLGVSLEGGRIFLRGAAEVSFSGVLHTAAMGLDWPA</sequence>
<dbReference type="InterPro" id="IPR001653">
    <property type="entry name" value="DAP_epimerase_DapF"/>
</dbReference>
<evidence type="ECO:0000256" key="5">
    <source>
        <dbReference type="ARBA" id="ARBA00023154"/>
    </source>
</evidence>
<protein>
    <recommendedName>
        <fullName evidence="3 8">Diaminopimelate epimerase</fullName>
        <shortName evidence="8">DAP epimerase</shortName>
        <ecNumber evidence="3 8">5.1.1.7</ecNumber>
    </recommendedName>
    <alternativeName>
        <fullName evidence="8">PLP-independent amino acid racemase</fullName>
    </alternativeName>
</protein>
<evidence type="ECO:0000256" key="2">
    <source>
        <dbReference type="ARBA" id="ARBA00010219"/>
    </source>
</evidence>
<evidence type="ECO:0000313" key="10">
    <source>
        <dbReference type="EMBL" id="GFK93493.1"/>
    </source>
</evidence>
<comment type="function">
    <text evidence="8">Catalyzes the stereoinversion of LL-2,6-diaminopimelate (L,L-DAP) to meso-diaminopimelate (meso-DAP), a precursor of L-lysine and an essential component of the bacterial peptidoglycan.</text>
</comment>
<feature type="binding site" evidence="8">
    <location>
        <begin position="87"/>
        <end position="88"/>
    </location>
    <ligand>
        <name>substrate</name>
    </ligand>
</feature>
<dbReference type="Gene3D" id="3.10.310.10">
    <property type="entry name" value="Diaminopimelate Epimerase, Chain A, domain 1"/>
    <property type="match status" value="2"/>
</dbReference>
<dbReference type="GO" id="GO:0008837">
    <property type="term" value="F:diaminopimelate epimerase activity"/>
    <property type="evidence" value="ECO:0007669"/>
    <property type="project" value="UniProtKB-UniRule"/>
</dbReference>
<feature type="binding site" evidence="8">
    <location>
        <position position="192"/>
    </location>
    <ligand>
        <name>substrate</name>
    </ligand>
</feature>
<evidence type="ECO:0000256" key="9">
    <source>
        <dbReference type="PROSITE-ProRule" id="PRU10125"/>
    </source>
</evidence>
<evidence type="ECO:0000256" key="7">
    <source>
        <dbReference type="ARBA" id="ARBA00051712"/>
    </source>
</evidence>
<comment type="caution">
    <text evidence="10">The sequence shown here is derived from an EMBL/GenBank/DDBJ whole genome shotgun (WGS) entry which is preliminary data.</text>
</comment>
<dbReference type="NCBIfam" id="TIGR00652">
    <property type="entry name" value="DapF"/>
    <property type="match status" value="1"/>
</dbReference>
<keyword evidence="6 8" id="KW-0413">Isomerase</keyword>
<dbReference type="PROSITE" id="PS01326">
    <property type="entry name" value="DAP_EPIMERASE"/>
    <property type="match status" value="1"/>
</dbReference>
<evidence type="ECO:0000256" key="1">
    <source>
        <dbReference type="ARBA" id="ARBA00005196"/>
    </source>
</evidence>
<keyword evidence="5 8" id="KW-0457">Lysine biosynthesis</keyword>
<name>A0A6V8LLD9_9BACT</name>
<comment type="subunit">
    <text evidence="8">Homodimer.</text>
</comment>
<feature type="site" description="Could be important to modulate the pK values of the two catalytic cysteine residues" evidence="8">
    <location>
        <position position="160"/>
    </location>
</feature>
<dbReference type="UniPathway" id="UPA00034">
    <property type="reaction ID" value="UER00025"/>
</dbReference>
<comment type="pathway">
    <text evidence="1 8">Amino-acid biosynthesis; L-lysine biosynthesis via DAP pathway; DL-2,6-diaminopimelate from LL-2,6-diaminopimelate: step 1/1.</text>
</comment>
<feature type="binding site" evidence="8">
    <location>
        <begin position="221"/>
        <end position="222"/>
    </location>
    <ligand>
        <name>substrate</name>
    </ligand>
</feature>
<comment type="catalytic activity">
    <reaction evidence="7 8">
        <text>(2S,6S)-2,6-diaminopimelate = meso-2,6-diaminopimelate</text>
        <dbReference type="Rhea" id="RHEA:15393"/>
        <dbReference type="ChEBI" id="CHEBI:57609"/>
        <dbReference type="ChEBI" id="CHEBI:57791"/>
        <dbReference type="EC" id="5.1.1.7"/>
    </reaction>
</comment>
<dbReference type="EMBL" id="BLTE01000004">
    <property type="protein sequence ID" value="GFK93493.1"/>
    <property type="molecule type" value="Genomic_DNA"/>
</dbReference>
<dbReference type="PANTHER" id="PTHR31689:SF0">
    <property type="entry name" value="DIAMINOPIMELATE EPIMERASE"/>
    <property type="match status" value="1"/>
</dbReference>
<evidence type="ECO:0000256" key="8">
    <source>
        <dbReference type="HAMAP-Rule" id="MF_00197"/>
    </source>
</evidence>
<dbReference type="GO" id="GO:0005829">
    <property type="term" value="C:cytosol"/>
    <property type="evidence" value="ECO:0007669"/>
    <property type="project" value="TreeGrafter"/>
</dbReference>
<feature type="binding site" evidence="8">
    <location>
        <position position="21"/>
    </location>
    <ligand>
        <name>substrate</name>
    </ligand>
</feature>
<evidence type="ECO:0000256" key="4">
    <source>
        <dbReference type="ARBA" id="ARBA00022605"/>
    </source>
</evidence>
<feature type="binding site" evidence="8">
    <location>
        <begin position="210"/>
        <end position="211"/>
    </location>
    <ligand>
        <name>substrate</name>
    </ligand>
</feature>
<dbReference type="InterPro" id="IPR018510">
    <property type="entry name" value="DAP_epimerase_AS"/>
</dbReference>
<dbReference type="GO" id="GO:0009089">
    <property type="term" value="P:lysine biosynthetic process via diaminopimelate"/>
    <property type="evidence" value="ECO:0007669"/>
    <property type="project" value="UniProtKB-UniRule"/>
</dbReference>
<feature type="binding site" evidence="8">
    <location>
        <position position="77"/>
    </location>
    <ligand>
        <name>substrate</name>
    </ligand>
</feature>
<reference evidence="10 11" key="2">
    <citation type="submission" date="2020-05" db="EMBL/GenBank/DDBJ databases">
        <title>Draft genome sequence of Desulfovibrio sp. strainFSS-1.</title>
        <authorList>
            <person name="Shimoshige H."/>
            <person name="Kobayashi H."/>
            <person name="Maekawa T."/>
        </authorList>
    </citation>
    <scope>NUCLEOTIDE SEQUENCE [LARGE SCALE GENOMIC DNA]</scope>
    <source>
        <strain evidence="10 11">SIID29052-01</strain>
    </source>
</reference>
<comment type="similarity">
    <text evidence="2 8">Belongs to the diaminopimelate epimerase family.</text>
</comment>
<dbReference type="RefSeq" id="WP_173082564.1">
    <property type="nucleotide sequence ID" value="NZ_BLTE01000004.1"/>
</dbReference>
<feature type="active site" description="Proton donor" evidence="8">
    <location>
        <position position="86"/>
    </location>
</feature>
<dbReference type="EC" id="5.1.1.7" evidence="3 8"/>